<dbReference type="EMBL" id="LAZR01051319">
    <property type="protein sequence ID" value="KKK85417.1"/>
    <property type="molecule type" value="Genomic_DNA"/>
</dbReference>
<protein>
    <recommendedName>
        <fullName evidence="2">Tip attachment protein J domain-containing protein</fullName>
    </recommendedName>
</protein>
<accession>A0A0F8YVG4</accession>
<feature type="non-terminal residue" evidence="1">
    <location>
        <position position="1"/>
    </location>
</feature>
<feature type="non-terminal residue" evidence="1">
    <location>
        <position position="416"/>
    </location>
</feature>
<comment type="caution">
    <text evidence="1">The sequence shown here is derived from an EMBL/GenBank/DDBJ whole genome shotgun (WGS) entry which is preliminary data.</text>
</comment>
<reference evidence="1" key="1">
    <citation type="journal article" date="2015" name="Nature">
        <title>Complex archaea that bridge the gap between prokaryotes and eukaryotes.</title>
        <authorList>
            <person name="Spang A."/>
            <person name="Saw J.H."/>
            <person name="Jorgensen S.L."/>
            <person name="Zaremba-Niedzwiedzka K."/>
            <person name="Martijn J."/>
            <person name="Lind A.E."/>
            <person name="van Eijk R."/>
            <person name="Schleper C."/>
            <person name="Guy L."/>
            <person name="Ettema T.J."/>
        </authorList>
    </citation>
    <scope>NUCLEOTIDE SEQUENCE</scope>
</reference>
<dbReference type="AlphaFoldDB" id="A0A0F8YVG4"/>
<sequence>KEFVLNTPIILVSGTKYAVALKSTEGEVSSNAVTWSGNGSDVYAGGNAEVSNDLGLTWDSLVTPSDISFRAYEKDGSAPNKTITISSPNIFGGDKKEGGISGPVDLMFGDITQDQNNYLKVRLDDDIPAFRGVFSAVLNQVYIGTSPYLKPWSFFLKRCNKQISGDDQWYREKAVIRPRAASGDDLNAIHIIRECLIDSEWGLKFDGTEDLDDDFFKEAANILYEEGFGLSMLWDQVTPVEDFVDEILNYIAGILYQDLETGKWRIVLTRDPDYDNPRDHYNYGDNNEGIASTTPGTRRFAQTFTTSRNYTCNSIKLKCRKTLEGDTFDVRIEIQGTNANRNPDGDVLAYGIIPNASLFDVAAWIECNLNNVDLTTNTRYALVAYPVDGAGVFKWRVEASSGEYLGGFYNVSNDSG</sequence>
<evidence type="ECO:0000313" key="1">
    <source>
        <dbReference type="EMBL" id="KKK85417.1"/>
    </source>
</evidence>
<gene>
    <name evidence="1" type="ORF">LCGC14_2773510</name>
</gene>
<dbReference type="NCBIfam" id="NF041539">
    <property type="entry name" value="choice_anch_R"/>
    <property type="match status" value="1"/>
</dbReference>
<name>A0A0F8YVG4_9ZZZZ</name>
<organism evidence="1">
    <name type="scientific">marine sediment metagenome</name>
    <dbReference type="NCBI Taxonomy" id="412755"/>
    <lineage>
        <taxon>unclassified sequences</taxon>
        <taxon>metagenomes</taxon>
        <taxon>ecological metagenomes</taxon>
    </lineage>
</organism>
<proteinExistence type="predicted"/>
<evidence type="ECO:0008006" key="2">
    <source>
        <dbReference type="Google" id="ProtNLM"/>
    </source>
</evidence>